<dbReference type="KEGG" id="yti:FNA67_15760"/>
<proteinExistence type="predicted"/>
<organism evidence="1 2">
    <name type="scientific">Paradevosia tibetensis</name>
    <dbReference type="NCBI Taxonomy" id="1447062"/>
    <lineage>
        <taxon>Bacteria</taxon>
        <taxon>Pseudomonadati</taxon>
        <taxon>Pseudomonadota</taxon>
        <taxon>Alphaproteobacteria</taxon>
        <taxon>Hyphomicrobiales</taxon>
        <taxon>Devosiaceae</taxon>
        <taxon>Paradevosia</taxon>
    </lineage>
</organism>
<dbReference type="AlphaFoldDB" id="A0A5B9DQX5"/>
<evidence type="ECO:0000313" key="1">
    <source>
        <dbReference type="EMBL" id="QEE21553.1"/>
    </source>
</evidence>
<reference evidence="1 2" key="1">
    <citation type="journal article" date="2015" name="Int. J. Syst. Evol. Microbiol.">
        <title>Youhaiella tibetensis gen. nov., sp. nov., isolated from subsurface sediment.</title>
        <authorList>
            <person name="Wang Y.X."/>
            <person name="Huang F.Q."/>
            <person name="Nogi Y."/>
            <person name="Pang S.J."/>
            <person name="Wang P.K."/>
            <person name="Lv J."/>
        </authorList>
    </citation>
    <scope>NUCLEOTIDE SEQUENCE [LARGE SCALE GENOMIC DNA]</scope>
    <source>
        <strain evidence="2">fig4</strain>
    </source>
</reference>
<evidence type="ECO:0000313" key="2">
    <source>
        <dbReference type="Proteomes" id="UP000321062"/>
    </source>
</evidence>
<dbReference type="EMBL" id="CP041690">
    <property type="protein sequence ID" value="QEE21553.1"/>
    <property type="molecule type" value="Genomic_DNA"/>
</dbReference>
<protein>
    <submittedName>
        <fullName evidence="1">Uncharacterized protein</fullName>
    </submittedName>
</protein>
<accession>A0A5B9DQX5</accession>
<name>A0A5B9DQX5_9HYPH</name>
<dbReference type="RefSeq" id="WP_147656839.1">
    <property type="nucleotide sequence ID" value="NZ_BMFM01000001.1"/>
</dbReference>
<sequence>MTTISAAQYSNYYLLLGSTASASKTAASSGSADTGTGSSSNGATNITLSSAAQSALSTKDLATVVAETREALTKLLDDAKLTSPLKDGKLALDLSSLDRRALYAVASNAEGKFTDDERSAAAIELSNRLDAALAGPAAVARVTGDLANLYKAATDFLDGASPEEKATDAWAKQKAALLEAQKQLTADPQTMPDVADDPVVDYLKRVENGQAGQVRDFGDVAKDARAALDKQYADAKAAGQELVFSKLRKVGQQVDFSNFDSRSLSAIALNKDDQFSGEEVNAAKTEMRTRSGQALLASFKSASNSGDPTAFATNIISAFASLTSEERQAAGWTDSFYAAAVSNYESSLKLADMFAQSSSGSANNSGLSGLASLLG</sequence>
<gene>
    <name evidence="1" type="ORF">FNA67_15760</name>
</gene>
<keyword evidence="2" id="KW-1185">Reference proteome</keyword>
<dbReference type="OrthoDB" id="7180789at2"/>
<dbReference type="Proteomes" id="UP000321062">
    <property type="component" value="Chromosome"/>
</dbReference>